<evidence type="ECO:0000313" key="4">
    <source>
        <dbReference type="Proteomes" id="UP001501757"/>
    </source>
</evidence>
<dbReference type="SUPFAM" id="SSF53328">
    <property type="entry name" value="Formyltransferase"/>
    <property type="match status" value="1"/>
</dbReference>
<evidence type="ECO:0000313" key="3">
    <source>
        <dbReference type="EMBL" id="GAA0353728.1"/>
    </source>
</evidence>
<dbReference type="Pfam" id="PF02911">
    <property type="entry name" value="Formyl_trans_C"/>
    <property type="match status" value="1"/>
</dbReference>
<sequence>MNKILKIGYFADGPWSHEAFNRIHSDQSFDIRFICVRYDTQDDTLKNLCKKNKITYLKNKNINSESFLSQLAEFDCDLFVSMSFNQIFKKNILNIPPLGIINCHAGKLPFYRGRNVLNWALINNESEFGVTVHFVDDGIDTGDIILQSTYPIIDSDDYHSLLQKAYVGCAETLYAALKMFISEEKVIGVKQKKIHPVGFYCTVRKPGDEIIDWNQTTRDVFNFIRAISSPGPNAITYLGEHEIQIVKAEQIKDAPYYKGIVGAVVGIGKDYFEIKTQDSFIRVIQYISPVKIMMGDRFKMTPTPSCHRAD</sequence>
<proteinExistence type="predicted"/>
<dbReference type="Proteomes" id="UP001501757">
    <property type="component" value="Unassembled WGS sequence"/>
</dbReference>
<gene>
    <name evidence="3" type="primary">fmt_1</name>
    <name evidence="3" type="ORF">GCM10009092_17630</name>
</gene>
<organism evidence="3 4">
    <name type="scientific">Bowmanella denitrificans</name>
    <dbReference type="NCBI Taxonomy" id="366582"/>
    <lineage>
        <taxon>Bacteria</taxon>
        <taxon>Pseudomonadati</taxon>
        <taxon>Pseudomonadota</taxon>
        <taxon>Gammaproteobacteria</taxon>
        <taxon>Alteromonadales</taxon>
        <taxon>Alteromonadaceae</taxon>
        <taxon>Bowmanella</taxon>
    </lineage>
</organism>
<dbReference type="Gene3D" id="3.40.50.12230">
    <property type="match status" value="1"/>
</dbReference>
<feature type="domain" description="Formyl transferase N-terminal" evidence="1">
    <location>
        <begin position="42"/>
        <end position="164"/>
    </location>
</feature>
<comment type="caution">
    <text evidence="3">The sequence shown here is derived from an EMBL/GenBank/DDBJ whole genome shotgun (WGS) entry which is preliminary data.</text>
</comment>
<dbReference type="SUPFAM" id="SSF50486">
    <property type="entry name" value="FMT C-terminal domain-like"/>
    <property type="match status" value="1"/>
</dbReference>
<dbReference type="InterPro" id="IPR036477">
    <property type="entry name" value="Formyl_transf_N_sf"/>
</dbReference>
<dbReference type="CDD" id="cd08369">
    <property type="entry name" value="FMT_core"/>
    <property type="match status" value="1"/>
</dbReference>
<dbReference type="InterPro" id="IPR011034">
    <property type="entry name" value="Formyl_transferase-like_C_sf"/>
</dbReference>
<evidence type="ECO:0000259" key="2">
    <source>
        <dbReference type="Pfam" id="PF02911"/>
    </source>
</evidence>
<keyword evidence="4" id="KW-1185">Reference proteome</keyword>
<dbReference type="EMBL" id="BAAAEI010000007">
    <property type="protein sequence ID" value="GAA0353728.1"/>
    <property type="molecule type" value="Genomic_DNA"/>
</dbReference>
<accession>A0ABP3GVR1</accession>
<dbReference type="PROSITE" id="PS00373">
    <property type="entry name" value="GART"/>
    <property type="match status" value="1"/>
</dbReference>
<evidence type="ECO:0000259" key="1">
    <source>
        <dbReference type="Pfam" id="PF00551"/>
    </source>
</evidence>
<dbReference type="Pfam" id="PF00551">
    <property type="entry name" value="Formyl_trans_N"/>
    <property type="match status" value="1"/>
</dbReference>
<protein>
    <submittedName>
        <fullName evidence="3">Methionyl-tRNA formyltransferase</fullName>
    </submittedName>
</protein>
<feature type="domain" description="Formyl transferase C-terminal" evidence="2">
    <location>
        <begin position="205"/>
        <end position="290"/>
    </location>
</feature>
<dbReference type="InterPro" id="IPR001555">
    <property type="entry name" value="GART_AS"/>
</dbReference>
<dbReference type="InterPro" id="IPR002376">
    <property type="entry name" value="Formyl_transf_N"/>
</dbReference>
<reference evidence="4" key="1">
    <citation type="journal article" date="2019" name="Int. J. Syst. Evol. Microbiol.">
        <title>The Global Catalogue of Microorganisms (GCM) 10K type strain sequencing project: providing services to taxonomists for standard genome sequencing and annotation.</title>
        <authorList>
            <consortium name="The Broad Institute Genomics Platform"/>
            <consortium name="The Broad Institute Genome Sequencing Center for Infectious Disease"/>
            <person name="Wu L."/>
            <person name="Ma J."/>
        </authorList>
    </citation>
    <scope>NUCLEOTIDE SEQUENCE [LARGE SCALE GENOMIC DNA]</scope>
    <source>
        <strain evidence="4">JCM 13378</strain>
    </source>
</reference>
<name>A0ABP3GVR1_9ALTE</name>
<dbReference type="InterPro" id="IPR005793">
    <property type="entry name" value="Formyl_trans_C"/>
</dbReference>
<dbReference type="RefSeq" id="WP_343844272.1">
    <property type="nucleotide sequence ID" value="NZ_BAAAEI010000007.1"/>
</dbReference>
<dbReference type="PANTHER" id="PTHR11138:SF5">
    <property type="entry name" value="METHIONYL-TRNA FORMYLTRANSFERASE, MITOCHONDRIAL"/>
    <property type="match status" value="1"/>
</dbReference>
<dbReference type="PANTHER" id="PTHR11138">
    <property type="entry name" value="METHIONYL-TRNA FORMYLTRANSFERASE"/>
    <property type="match status" value="1"/>
</dbReference>